<organism evidence="4 5">
    <name type="scientific">Aromatoleum bremense</name>
    <dbReference type="NCBI Taxonomy" id="76115"/>
    <lineage>
        <taxon>Bacteria</taxon>
        <taxon>Pseudomonadati</taxon>
        <taxon>Pseudomonadota</taxon>
        <taxon>Betaproteobacteria</taxon>
        <taxon>Rhodocyclales</taxon>
        <taxon>Rhodocyclaceae</taxon>
        <taxon>Aromatoleum</taxon>
    </lineage>
</organism>
<dbReference type="Proteomes" id="UP000633943">
    <property type="component" value="Unassembled WGS sequence"/>
</dbReference>
<accession>A0ABX1NXC3</accession>
<dbReference type="InterPro" id="IPR051257">
    <property type="entry name" value="Diverse_CBS-Domain"/>
</dbReference>
<dbReference type="SMART" id="SM00116">
    <property type="entry name" value="CBS"/>
    <property type="match status" value="2"/>
</dbReference>
<keyword evidence="5" id="KW-1185">Reference proteome</keyword>
<reference evidence="4 5" key="1">
    <citation type="submission" date="2019-12" db="EMBL/GenBank/DDBJ databases">
        <title>Comparative genomics gives insights into the taxonomy of the Azoarcus-Aromatoleum group and reveals separate origins of nif in the plant-associated Azoarcus and non-plant-associated Aromatoleum sub-groups.</title>
        <authorList>
            <person name="Lafos M."/>
            <person name="Maluk M."/>
            <person name="Batista M."/>
            <person name="Junghare M."/>
            <person name="Carmona M."/>
            <person name="Faoro H."/>
            <person name="Cruz L.M."/>
            <person name="Battistoni F."/>
            <person name="De Souza E."/>
            <person name="Pedrosa F."/>
            <person name="Chen W.-M."/>
            <person name="Poole P.S."/>
            <person name="Dixon R.A."/>
            <person name="James E.K."/>
        </authorList>
    </citation>
    <scope>NUCLEOTIDE SEQUENCE [LARGE SCALE GENOMIC DNA]</scope>
    <source>
        <strain evidence="4 5">PbN1</strain>
    </source>
</reference>
<evidence type="ECO:0000313" key="5">
    <source>
        <dbReference type="Proteomes" id="UP000633943"/>
    </source>
</evidence>
<dbReference type="Gene3D" id="3.10.580.10">
    <property type="entry name" value="CBS-domain"/>
    <property type="match status" value="1"/>
</dbReference>
<comment type="caution">
    <text evidence="4">The sequence shown here is derived from an EMBL/GenBank/DDBJ whole genome shotgun (WGS) entry which is preliminary data.</text>
</comment>
<dbReference type="InterPro" id="IPR046342">
    <property type="entry name" value="CBS_dom_sf"/>
</dbReference>
<dbReference type="PROSITE" id="PS51371">
    <property type="entry name" value="CBS"/>
    <property type="match status" value="2"/>
</dbReference>
<feature type="domain" description="CBS" evidence="3">
    <location>
        <begin position="7"/>
        <end position="67"/>
    </location>
</feature>
<sequence>MDVGEICTRTVVYAHRELVLSEAARLMRNHHVGSIVVVQETDAGRVPIGMLTDRDIVIGVVAAEVDARTLSVGEVMSADLVCVREQDSVFDALRAMRGRGIRRVPVTDAAGALAGILAVDDVLEIISEQLRDIVRAIGSERTHETQTRG</sequence>
<evidence type="ECO:0000259" key="3">
    <source>
        <dbReference type="PROSITE" id="PS51371"/>
    </source>
</evidence>
<dbReference type="EMBL" id="WTVP01000043">
    <property type="protein sequence ID" value="NMG16679.1"/>
    <property type="molecule type" value="Genomic_DNA"/>
</dbReference>
<keyword evidence="1 2" id="KW-0129">CBS domain</keyword>
<protein>
    <submittedName>
        <fullName evidence="4">CBS domain-containing protein</fullName>
    </submittedName>
</protein>
<dbReference type="InterPro" id="IPR000644">
    <property type="entry name" value="CBS_dom"/>
</dbReference>
<evidence type="ECO:0000256" key="2">
    <source>
        <dbReference type="PROSITE-ProRule" id="PRU00703"/>
    </source>
</evidence>
<dbReference type="PANTHER" id="PTHR43080:SF2">
    <property type="entry name" value="CBS DOMAIN-CONTAINING PROTEIN"/>
    <property type="match status" value="1"/>
</dbReference>
<evidence type="ECO:0000313" key="4">
    <source>
        <dbReference type="EMBL" id="NMG16679.1"/>
    </source>
</evidence>
<dbReference type="PANTHER" id="PTHR43080">
    <property type="entry name" value="CBS DOMAIN-CONTAINING PROTEIN CBSX3, MITOCHONDRIAL"/>
    <property type="match status" value="1"/>
</dbReference>
<name>A0ABX1NXC3_9RHOO</name>
<dbReference type="SUPFAM" id="SSF54631">
    <property type="entry name" value="CBS-domain pair"/>
    <property type="match status" value="1"/>
</dbReference>
<proteinExistence type="predicted"/>
<dbReference type="RefSeq" id="WP_169203250.1">
    <property type="nucleotide sequence ID" value="NZ_CP059467.1"/>
</dbReference>
<dbReference type="Pfam" id="PF00571">
    <property type="entry name" value="CBS"/>
    <property type="match status" value="2"/>
</dbReference>
<evidence type="ECO:0000256" key="1">
    <source>
        <dbReference type="ARBA" id="ARBA00023122"/>
    </source>
</evidence>
<feature type="domain" description="CBS" evidence="3">
    <location>
        <begin position="76"/>
        <end position="133"/>
    </location>
</feature>
<gene>
    <name evidence="4" type="ORF">GPA24_14230</name>
</gene>